<evidence type="ECO:0000313" key="3">
    <source>
        <dbReference type="EMBL" id="WSB07660.1"/>
    </source>
</evidence>
<accession>A0ABZ1EU37</accession>
<proteinExistence type="predicted"/>
<keyword evidence="2" id="KW-0472">Membrane</keyword>
<keyword evidence="4" id="KW-1185">Reference proteome</keyword>
<dbReference type="Proteomes" id="UP001356428">
    <property type="component" value="Chromosome"/>
</dbReference>
<evidence type="ECO:0000256" key="1">
    <source>
        <dbReference type="SAM" id="MobiDB-lite"/>
    </source>
</evidence>
<sequence>MSYNQPGPYGGQPPQGQPGPYGQQPGPYGGPPPQGPPQGQPGYGYPQQAPQGVPPQQPGPYGAPPQGQPGYGTPPQGQPGYGYPQPQQPGPYGQQPPTPPYGGQPAYGGQPPYPPQQPKKKTGLIVGASVLALAVIGAGVWFFTSGSASNSDVADSTKGYKLTPAASVDDYAKDPAKPDRSGPLTGKSKADAEAAGVKDPQQAGAEYQSGSKENPLTQKLLLLQGYWGEVQDPAKVINNSFGDAEKKMSESSNGAKVSLIGSPKDVKPAGFDGALMRCQDLKTINDKADGTLAKGPKEVITPVCIWADYSTVGMVVAVDVGGALTGKGIAQDDVAALAAKLYNTSRTKI</sequence>
<gene>
    <name evidence="3" type="ORF">OG849_10540</name>
</gene>
<evidence type="ECO:0000256" key="2">
    <source>
        <dbReference type="SAM" id="Phobius"/>
    </source>
</evidence>
<keyword evidence="2" id="KW-0812">Transmembrane</keyword>
<feature type="compositionally biased region" description="Pro residues" evidence="1">
    <location>
        <begin position="86"/>
        <end position="102"/>
    </location>
</feature>
<feature type="transmembrane region" description="Helical" evidence="2">
    <location>
        <begin position="123"/>
        <end position="143"/>
    </location>
</feature>
<name>A0ABZ1EU37_9ACTN</name>
<feature type="compositionally biased region" description="Pro residues" evidence="1">
    <location>
        <begin position="52"/>
        <end position="67"/>
    </location>
</feature>
<keyword evidence="2" id="KW-1133">Transmembrane helix</keyword>
<reference evidence="3 4" key="1">
    <citation type="submission" date="2022-10" db="EMBL/GenBank/DDBJ databases">
        <title>The complete genomes of actinobacterial strains from the NBC collection.</title>
        <authorList>
            <person name="Joergensen T.S."/>
            <person name="Alvarez Arevalo M."/>
            <person name="Sterndorff E.B."/>
            <person name="Faurdal D."/>
            <person name="Vuksanovic O."/>
            <person name="Mourched A.-S."/>
            <person name="Charusanti P."/>
            <person name="Shaw S."/>
            <person name="Blin K."/>
            <person name="Weber T."/>
        </authorList>
    </citation>
    <scope>NUCLEOTIDE SEQUENCE [LARGE SCALE GENOMIC DNA]</scope>
    <source>
        <strain evidence="3 4">NBC 01792</strain>
    </source>
</reference>
<feature type="region of interest" description="Disordered" evidence="1">
    <location>
        <begin position="169"/>
        <end position="212"/>
    </location>
</feature>
<feature type="compositionally biased region" description="Basic and acidic residues" evidence="1">
    <location>
        <begin position="170"/>
        <end position="180"/>
    </location>
</feature>
<organism evidence="3 4">
    <name type="scientific">Streptomyces cyaneofuscatus</name>
    <dbReference type="NCBI Taxonomy" id="66883"/>
    <lineage>
        <taxon>Bacteria</taxon>
        <taxon>Bacillati</taxon>
        <taxon>Actinomycetota</taxon>
        <taxon>Actinomycetes</taxon>
        <taxon>Kitasatosporales</taxon>
        <taxon>Streptomycetaceae</taxon>
        <taxon>Streptomyces</taxon>
    </lineage>
</organism>
<evidence type="ECO:0000313" key="4">
    <source>
        <dbReference type="Proteomes" id="UP001356428"/>
    </source>
</evidence>
<protein>
    <submittedName>
        <fullName evidence="3">Uncharacterized protein</fullName>
    </submittedName>
</protein>
<dbReference type="RefSeq" id="WP_326705877.1">
    <property type="nucleotide sequence ID" value="NZ_CP108861.1"/>
</dbReference>
<dbReference type="EMBL" id="CP109083">
    <property type="protein sequence ID" value="WSB07660.1"/>
    <property type="molecule type" value="Genomic_DNA"/>
</dbReference>
<feature type="compositionally biased region" description="Pro residues" evidence="1">
    <location>
        <begin position="28"/>
        <end position="39"/>
    </location>
</feature>
<feature type="region of interest" description="Disordered" evidence="1">
    <location>
        <begin position="1"/>
        <end position="120"/>
    </location>
</feature>
<feature type="compositionally biased region" description="Low complexity" evidence="1">
    <location>
        <begin position="12"/>
        <end position="26"/>
    </location>
</feature>